<reference evidence="1" key="2">
    <citation type="journal article" date="2022" name="New Phytol.">
        <title>Evolutionary transition to the ectomycorrhizal habit in the genomes of a hyperdiverse lineage of mushroom-forming fungi.</title>
        <authorList>
            <person name="Looney B."/>
            <person name="Miyauchi S."/>
            <person name="Morin E."/>
            <person name="Drula E."/>
            <person name="Courty P.E."/>
            <person name="Kohler A."/>
            <person name="Kuo A."/>
            <person name="LaButti K."/>
            <person name="Pangilinan J."/>
            <person name="Lipzen A."/>
            <person name="Riley R."/>
            <person name="Andreopoulos W."/>
            <person name="He G."/>
            <person name="Johnson J."/>
            <person name="Nolan M."/>
            <person name="Tritt A."/>
            <person name="Barry K.W."/>
            <person name="Grigoriev I.V."/>
            <person name="Nagy L.G."/>
            <person name="Hibbett D."/>
            <person name="Henrissat B."/>
            <person name="Matheny P.B."/>
            <person name="Labbe J."/>
            <person name="Martin F.M."/>
        </authorList>
    </citation>
    <scope>NUCLEOTIDE SEQUENCE</scope>
    <source>
        <strain evidence="1">FP105234-sp</strain>
    </source>
</reference>
<evidence type="ECO:0000313" key="2">
    <source>
        <dbReference type="Proteomes" id="UP000814033"/>
    </source>
</evidence>
<name>A0ACB8RDC4_9AGAM</name>
<gene>
    <name evidence="1" type="ORF">FA95DRAFT_1682751</name>
</gene>
<accession>A0ACB8RDC4</accession>
<dbReference type="EMBL" id="MU276083">
    <property type="protein sequence ID" value="KAI0042115.1"/>
    <property type="molecule type" value="Genomic_DNA"/>
</dbReference>
<evidence type="ECO:0000313" key="1">
    <source>
        <dbReference type="EMBL" id="KAI0042115.1"/>
    </source>
</evidence>
<dbReference type="Proteomes" id="UP000814033">
    <property type="component" value="Unassembled WGS sequence"/>
</dbReference>
<sequence length="208" mass="23028">MSSSTRQLGNDADEPQQYGSARRSGGQHHGHGTYDPSANMLSTSDRTAIPPPPPYQHHPASAPPQYPPPTTHQAPQIHRAVTVPVAGRHHQAPGTYAQQQRYHPPMTVPSGKQAVPEVAHPQSQAPRVRMAVGGPKWTTSTSSQHAPTCRISWCKYPSQYDAAERAYTYYCSEEHRLQAVSQYHAVACLTCRRRPQREDGYCGRACRK</sequence>
<protein>
    <submittedName>
        <fullName evidence="1">Uncharacterized protein</fullName>
    </submittedName>
</protein>
<reference evidence="1" key="1">
    <citation type="submission" date="2021-02" db="EMBL/GenBank/DDBJ databases">
        <authorList>
            <consortium name="DOE Joint Genome Institute"/>
            <person name="Ahrendt S."/>
            <person name="Looney B.P."/>
            <person name="Miyauchi S."/>
            <person name="Morin E."/>
            <person name="Drula E."/>
            <person name="Courty P.E."/>
            <person name="Chicoki N."/>
            <person name="Fauchery L."/>
            <person name="Kohler A."/>
            <person name="Kuo A."/>
            <person name="Labutti K."/>
            <person name="Pangilinan J."/>
            <person name="Lipzen A."/>
            <person name="Riley R."/>
            <person name="Andreopoulos W."/>
            <person name="He G."/>
            <person name="Johnson J."/>
            <person name="Barry K.W."/>
            <person name="Grigoriev I.V."/>
            <person name="Nagy L."/>
            <person name="Hibbett D."/>
            <person name="Henrissat B."/>
            <person name="Matheny P.B."/>
            <person name="Labbe J."/>
            <person name="Martin F."/>
        </authorList>
    </citation>
    <scope>NUCLEOTIDE SEQUENCE</scope>
    <source>
        <strain evidence="1">FP105234-sp</strain>
    </source>
</reference>
<proteinExistence type="predicted"/>
<comment type="caution">
    <text evidence="1">The sequence shown here is derived from an EMBL/GenBank/DDBJ whole genome shotgun (WGS) entry which is preliminary data.</text>
</comment>
<keyword evidence="2" id="KW-1185">Reference proteome</keyword>
<organism evidence="1 2">
    <name type="scientific">Auriscalpium vulgare</name>
    <dbReference type="NCBI Taxonomy" id="40419"/>
    <lineage>
        <taxon>Eukaryota</taxon>
        <taxon>Fungi</taxon>
        <taxon>Dikarya</taxon>
        <taxon>Basidiomycota</taxon>
        <taxon>Agaricomycotina</taxon>
        <taxon>Agaricomycetes</taxon>
        <taxon>Russulales</taxon>
        <taxon>Auriscalpiaceae</taxon>
        <taxon>Auriscalpium</taxon>
    </lineage>
</organism>